<dbReference type="Proteomes" id="UP001138793">
    <property type="component" value="Unassembled WGS sequence"/>
</dbReference>
<feature type="domain" description="Helicase C-terminal" evidence="7">
    <location>
        <begin position="73"/>
        <end position="162"/>
    </location>
</feature>
<dbReference type="GO" id="GO:0016787">
    <property type="term" value="F:hydrolase activity"/>
    <property type="evidence" value="ECO:0007669"/>
    <property type="project" value="UniProtKB-KW"/>
</dbReference>
<keyword evidence="3 8" id="KW-0347">Helicase</keyword>
<evidence type="ECO:0000256" key="3">
    <source>
        <dbReference type="ARBA" id="ARBA00022806"/>
    </source>
</evidence>
<dbReference type="PANTHER" id="PTHR47959">
    <property type="entry name" value="ATP-DEPENDENT RNA HELICASE RHLE-RELATED"/>
    <property type="match status" value="1"/>
</dbReference>
<dbReference type="CDD" id="cd18787">
    <property type="entry name" value="SF2_C_DEAD"/>
    <property type="match status" value="1"/>
</dbReference>
<comment type="similarity">
    <text evidence="5">Belongs to the DEAD box helicase family.</text>
</comment>
<dbReference type="PANTHER" id="PTHR47959:SF13">
    <property type="entry name" value="ATP-DEPENDENT RNA HELICASE RHLE"/>
    <property type="match status" value="1"/>
</dbReference>
<dbReference type="Gene3D" id="3.40.50.300">
    <property type="entry name" value="P-loop containing nucleotide triphosphate hydrolases"/>
    <property type="match status" value="2"/>
</dbReference>
<evidence type="ECO:0000256" key="2">
    <source>
        <dbReference type="ARBA" id="ARBA00022801"/>
    </source>
</evidence>
<dbReference type="SUPFAM" id="SSF52540">
    <property type="entry name" value="P-loop containing nucleoside triphosphate hydrolases"/>
    <property type="match status" value="1"/>
</dbReference>
<evidence type="ECO:0000256" key="1">
    <source>
        <dbReference type="ARBA" id="ARBA00022741"/>
    </source>
</evidence>
<keyword evidence="2" id="KW-0378">Hydrolase</keyword>
<keyword evidence="1" id="KW-0547">Nucleotide-binding</keyword>
<comment type="caution">
    <text evidence="8">The sequence shown here is derived from an EMBL/GenBank/DDBJ whole genome shotgun (WGS) entry which is preliminary data.</text>
</comment>
<sequence length="162" mass="18177">MNMGFIEQVKAIINKLPKERVTLLFSATIPEAVKSLAQKYMKDPIDIAIKASGLTTDKIEHLLYNFPEQGKLSLLKDITIVENPDSCIIFCRTKEKADTLCDELTDSGYSADKIHGGMEQDDRLAVMHDFKKGEFRYLIATDVAARGIDIENITQSLIMISH</sequence>
<evidence type="ECO:0000313" key="9">
    <source>
        <dbReference type="Proteomes" id="UP001138793"/>
    </source>
</evidence>
<dbReference type="InterPro" id="IPR014001">
    <property type="entry name" value="Helicase_ATP-bd"/>
</dbReference>
<dbReference type="GO" id="GO:0003724">
    <property type="term" value="F:RNA helicase activity"/>
    <property type="evidence" value="ECO:0007669"/>
    <property type="project" value="TreeGrafter"/>
</dbReference>
<reference evidence="8" key="1">
    <citation type="submission" date="2021-03" db="EMBL/GenBank/DDBJ databases">
        <title>Genomic Encyclopedia of Type Strains, Phase IV (KMG-IV): sequencing the most valuable type-strain genomes for metagenomic binning, comparative biology and taxonomic classification.</title>
        <authorList>
            <person name="Goeker M."/>
        </authorList>
    </citation>
    <scope>NUCLEOTIDE SEQUENCE</scope>
    <source>
        <strain evidence="8">DSM 107338</strain>
    </source>
</reference>
<dbReference type="EMBL" id="JAGGMB010000001">
    <property type="protein sequence ID" value="MBP2075828.1"/>
    <property type="molecule type" value="Genomic_DNA"/>
</dbReference>
<evidence type="ECO:0000256" key="4">
    <source>
        <dbReference type="ARBA" id="ARBA00022840"/>
    </source>
</evidence>
<dbReference type="SMART" id="SM00490">
    <property type="entry name" value="HELICc"/>
    <property type="match status" value="1"/>
</dbReference>
<dbReference type="InterPro" id="IPR001650">
    <property type="entry name" value="Helicase_C-like"/>
</dbReference>
<evidence type="ECO:0000256" key="5">
    <source>
        <dbReference type="ARBA" id="ARBA00038437"/>
    </source>
</evidence>
<evidence type="ECO:0000259" key="7">
    <source>
        <dbReference type="PROSITE" id="PS51194"/>
    </source>
</evidence>
<gene>
    <name evidence="8" type="ORF">J2Z64_000039</name>
</gene>
<dbReference type="PROSITE" id="PS51194">
    <property type="entry name" value="HELICASE_CTER"/>
    <property type="match status" value="1"/>
</dbReference>
<keyword evidence="9" id="KW-1185">Reference proteome</keyword>
<organism evidence="8 9">
    <name type="scientific">Oceanobacillus polygoni</name>
    <dbReference type="NCBI Taxonomy" id="1235259"/>
    <lineage>
        <taxon>Bacteria</taxon>
        <taxon>Bacillati</taxon>
        <taxon>Bacillota</taxon>
        <taxon>Bacilli</taxon>
        <taxon>Bacillales</taxon>
        <taxon>Bacillaceae</taxon>
        <taxon>Oceanobacillus</taxon>
    </lineage>
</organism>
<dbReference type="InterPro" id="IPR027417">
    <property type="entry name" value="P-loop_NTPase"/>
</dbReference>
<dbReference type="GO" id="GO:0005829">
    <property type="term" value="C:cytosol"/>
    <property type="evidence" value="ECO:0007669"/>
    <property type="project" value="TreeGrafter"/>
</dbReference>
<feature type="domain" description="Helicase ATP-binding" evidence="6">
    <location>
        <begin position="1"/>
        <end position="47"/>
    </location>
</feature>
<accession>A0A9X0YNH3</accession>
<keyword evidence="4" id="KW-0067">ATP-binding</keyword>
<evidence type="ECO:0000259" key="6">
    <source>
        <dbReference type="PROSITE" id="PS51192"/>
    </source>
</evidence>
<evidence type="ECO:0000313" key="8">
    <source>
        <dbReference type="EMBL" id="MBP2075828.1"/>
    </source>
</evidence>
<dbReference type="AlphaFoldDB" id="A0A9X0YNH3"/>
<dbReference type="PROSITE" id="PS51192">
    <property type="entry name" value="HELICASE_ATP_BIND_1"/>
    <property type="match status" value="1"/>
</dbReference>
<dbReference type="InterPro" id="IPR050079">
    <property type="entry name" value="DEAD_box_RNA_helicase"/>
</dbReference>
<proteinExistence type="inferred from homology"/>
<protein>
    <submittedName>
        <fullName evidence="8">Superfamily II DNA/RNA helicase</fullName>
    </submittedName>
</protein>
<dbReference type="GO" id="GO:0005524">
    <property type="term" value="F:ATP binding"/>
    <property type="evidence" value="ECO:0007669"/>
    <property type="project" value="UniProtKB-KW"/>
</dbReference>
<name>A0A9X0YNH3_9BACI</name>
<dbReference type="Pfam" id="PF00271">
    <property type="entry name" value="Helicase_C"/>
    <property type="match status" value="1"/>
</dbReference>